<dbReference type="InterPro" id="IPR036116">
    <property type="entry name" value="FN3_sf"/>
</dbReference>
<name>A0A3G2LAM9_9FLAO</name>
<dbReference type="AlphaFoldDB" id="A0A3G2LAM9"/>
<dbReference type="InterPro" id="IPR013783">
    <property type="entry name" value="Ig-like_fold"/>
</dbReference>
<organism evidence="1 2">
    <name type="scientific">Euzebyella marina</name>
    <dbReference type="NCBI Taxonomy" id="1761453"/>
    <lineage>
        <taxon>Bacteria</taxon>
        <taxon>Pseudomonadati</taxon>
        <taxon>Bacteroidota</taxon>
        <taxon>Flavobacteriia</taxon>
        <taxon>Flavobacteriales</taxon>
        <taxon>Flavobacteriaceae</taxon>
        <taxon>Euzebyella</taxon>
    </lineage>
</organism>
<dbReference type="SUPFAM" id="SSF49265">
    <property type="entry name" value="Fibronectin type III"/>
    <property type="match status" value="1"/>
</dbReference>
<dbReference type="OrthoDB" id="789771at2"/>
<gene>
    <name evidence="1" type="ORF">D1013_18660</name>
</gene>
<dbReference type="Proteomes" id="UP000276309">
    <property type="component" value="Chromosome"/>
</dbReference>
<evidence type="ECO:0008006" key="3">
    <source>
        <dbReference type="Google" id="ProtNLM"/>
    </source>
</evidence>
<dbReference type="KEGG" id="emar:D1013_18660"/>
<protein>
    <recommendedName>
        <fullName evidence="3">Fibronectin type-III domain-containing protein</fullName>
    </recommendedName>
</protein>
<sequence length="215" mass="23555">MFFVGCKKDSPKAPEAATLVAPAKNSECTPLQSDNGTSSVVRFNWLASDHTETYELQVTNLETGTVHNKITSNTVETLSLSKGAAFSWVVISSNSKTNKTASSGSWFFYNPGTETSYVPFPAEILNPEPGATVFRDINNEVTLNWSGADLDDDVVQYDVYFSTENPPEELLASVNGNIEARSVSVEHDTVYYWRVVTTDSEGNTSDSGIVDFRCH</sequence>
<dbReference type="Gene3D" id="2.60.40.10">
    <property type="entry name" value="Immunoglobulins"/>
    <property type="match status" value="1"/>
</dbReference>
<dbReference type="EMBL" id="CP032050">
    <property type="protein sequence ID" value="AYN69261.1"/>
    <property type="molecule type" value="Genomic_DNA"/>
</dbReference>
<accession>A0A3G2LAM9</accession>
<keyword evidence="2" id="KW-1185">Reference proteome</keyword>
<reference evidence="1 2" key="1">
    <citation type="submission" date="2018-08" db="EMBL/GenBank/DDBJ databases">
        <title>The reduced genetic potential of extracellular carbohydrate catabolism in Euzebyella marina RN62, a Flavobacteriia bacterium isolated from the hadal water.</title>
        <authorList>
            <person name="Xue C."/>
        </authorList>
    </citation>
    <scope>NUCLEOTIDE SEQUENCE [LARGE SCALE GENOMIC DNA]</scope>
    <source>
        <strain evidence="1 2">RN62</strain>
    </source>
</reference>
<evidence type="ECO:0000313" key="1">
    <source>
        <dbReference type="EMBL" id="AYN69261.1"/>
    </source>
</evidence>
<proteinExistence type="predicted"/>
<evidence type="ECO:0000313" key="2">
    <source>
        <dbReference type="Proteomes" id="UP000276309"/>
    </source>
</evidence>